<evidence type="ECO:0000313" key="8">
    <source>
        <dbReference type="Proteomes" id="UP000481861"/>
    </source>
</evidence>
<dbReference type="EMBL" id="JAADJZ010000025">
    <property type="protein sequence ID" value="KAF2866966.1"/>
    <property type="molecule type" value="Genomic_DNA"/>
</dbReference>
<dbReference type="PROSITE" id="PS51635">
    <property type="entry name" value="PNPLA"/>
    <property type="match status" value="1"/>
</dbReference>
<keyword evidence="1 4" id="KW-0378">Hydrolase</keyword>
<dbReference type="Pfam" id="PF01734">
    <property type="entry name" value="Patatin"/>
    <property type="match status" value="1"/>
</dbReference>
<feature type="domain" description="PNPLA" evidence="6">
    <location>
        <begin position="61"/>
        <end position="353"/>
    </location>
</feature>
<protein>
    <submittedName>
        <fullName evidence="7">Acyl transferase/acyl hydrolase/lysophospholipase</fullName>
    </submittedName>
</protein>
<evidence type="ECO:0000256" key="4">
    <source>
        <dbReference type="PROSITE-ProRule" id="PRU01161"/>
    </source>
</evidence>
<dbReference type="PANTHER" id="PTHR24185">
    <property type="entry name" value="CALCIUM-INDEPENDENT PHOSPHOLIPASE A2-GAMMA"/>
    <property type="match status" value="1"/>
</dbReference>
<evidence type="ECO:0000256" key="5">
    <source>
        <dbReference type="SAM" id="MobiDB-lite"/>
    </source>
</evidence>
<feature type="region of interest" description="Disordered" evidence="5">
    <location>
        <begin position="274"/>
        <end position="294"/>
    </location>
</feature>
<dbReference type="AlphaFoldDB" id="A0A7C8I1Q8"/>
<sequence length="545" mass="61658">MATPYSASSTSIAGPSIAPSNASTPHKGKERSFRDDSDDCDRISYRREYPLDEVWSQQNLLSLDGGGIRGYWSLLVLKKLMKAIAAEERRQAYLKGSDNSLHSFLPHAYPEGATQGPLNGKELARKNGETDICNFLRDSRKFLPCHYFDYICGSSTGALIAIMLGRFRMTVHDCLREYETMSNIIFGRPRLVSQRNIAIVPWSKYSAAAMERALKDVTARRCEVNQQLHNVKFPSPAGICKTFVTTYKYERTKGSKGSQTTLYLLRSYDHEEKEDLPLQDRRRTGTGQSNRAHRKNFGKADALHIWEVARAATAAPMYFKEIVFQRNSIEGGTEMFFSDGGFGQTNNPTQEGILEIASLHGKHNVGAVVNIGTSKDTLESGGKSIFKRVREFVDRATDPTIVAGQLDGRDLYWRFNDDRGLGVELDDWKPSGFSTRDPGHKTLRKIRTQFNRWAKNSSNTRHIEQCARELVARRRRRADDATLWEAYATGAVFICGYSACNNAQFENGDRLGEHLEEKHAVPPEESKKTVRRMTKRWLYQTPPKT</sequence>
<feature type="short sequence motif" description="DGA/G" evidence="4">
    <location>
        <begin position="339"/>
        <end position="341"/>
    </location>
</feature>
<dbReference type="GO" id="GO:0016020">
    <property type="term" value="C:membrane"/>
    <property type="evidence" value="ECO:0007669"/>
    <property type="project" value="TreeGrafter"/>
</dbReference>
<organism evidence="7 8">
    <name type="scientific">Massariosphaeria phaeospora</name>
    <dbReference type="NCBI Taxonomy" id="100035"/>
    <lineage>
        <taxon>Eukaryota</taxon>
        <taxon>Fungi</taxon>
        <taxon>Dikarya</taxon>
        <taxon>Ascomycota</taxon>
        <taxon>Pezizomycotina</taxon>
        <taxon>Dothideomycetes</taxon>
        <taxon>Pleosporomycetidae</taxon>
        <taxon>Pleosporales</taxon>
        <taxon>Pleosporales incertae sedis</taxon>
        <taxon>Massariosphaeria</taxon>
    </lineage>
</organism>
<evidence type="ECO:0000256" key="1">
    <source>
        <dbReference type="ARBA" id="ARBA00022801"/>
    </source>
</evidence>
<dbReference type="GO" id="GO:0019369">
    <property type="term" value="P:arachidonate metabolic process"/>
    <property type="evidence" value="ECO:0007669"/>
    <property type="project" value="TreeGrafter"/>
</dbReference>
<evidence type="ECO:0000313" key="7">
    <source>
        <dbReference type="EMBL" id="KAF2866966.1"/>
    </source>
</evidence>
<dbReference type="OrthoDB" id="626167at2759"/>
<feature type="compositionally biased region" description="Basic and acidic residues" evidence="5">
    <location>
        <begin position="30"/>
        <end position="39"/>
    </location>
</feature>
<dbReference type="GO" id="GO:0016042">
    <property type="term" value="P:lipid catabolic process"/>
    <property type="evidence" value="ECO:0007669"/>
    <property type="project" value="UniProtKB-UniRule"/>
</dbReference>
<proteinExistence type="predicted"/>
<dbReference type="InterPro" id="IPR016035">
    <property type="entry name" value="Acyl_Trfase/lysoPLipase"/>
</dbReference>
<feature type="active site" description="Nucleophile" evidence="4">
    <location>
        <position position="155"/>
    </location>
</feature>
<dbReference type="GO" id="GO:0016740">
    <property type="term" value="F:transferase activity"/>
    <property type="evidence" value="ECO:0007669"/>
    <property type="project" value="UniProtKB-KW"/>
</dbReference>
<dbReference type="InterPro" id="IPR002641">
    <property type="entry name" value="PNPLA_dom"/>
</dbReference>
<reference evidence="7 8" key="1">
    <citation type="submission" date="2020-01" db="EMBL/GenBank/DDBJ databases">
        <authorList>
            <consortium name="DOE Joint Genome Institute"/>
            <person name="Haridas S."/>
            <person name="Albert R."/>
            <person name="Binder M."/>
            <person name="Bloem J."/>
            <person name="Labutti K."/>
            <person name="Salamov A."/>
            <person name="Andreopoulos B."/>
            <person name="Baker S.E."/>
            <person name="Barry K."/>
            <person name="Bills G."/>
            <person name="Bluhm B.H."/>
            <person name="Cannon C."/>
            <person name="Castanera R."/>
            <person name="Culley D.E."/>
            <person name="Daum C."/>
            <person name="Ezra D."/>
            <person name="Gonzalez J.B."/>
            <person name="Henrissat B."/>
            <person name="Kuo A."/>
            <person name="Liang C."/>
            <person name="Lipzen A."/>
            <person name="Lutzoni F."/>
            <person name="Magnuson J."/>
            <person name="Mondo S."/>
            <person name="Nolan M."/>
            <person name="Ohm R."/>
            <person name="Pangilinan J."/>
            <person name="Park H.-J.H."/>
            <person name="Ramirez L."/>
            <person name="Alfaro M."/>
            <person name="Sun H."/>
            <person name="Tritt A."/>
            <person name="Yoshinaga Y."/>
            <person name="Zwiers L.-H.L."/>
            <person name="Turgeon B.G."/>
            <person name="Goodwin S.B."/>
            <person name="Spatafora J.W."/>
            <person name="Crous P.W."/>
            <person name="Grigoriev I.V."/>
        </authorList>
    </citation>
    <scope>NUCLEOTIDE SEQUENCE [LARGE SCALE GENOMIC DNA]</scope>
    <source>
        <strain evidence="7 8">CBS 611.86</strain>
    </source>
</reference>
<dbReference type="Gene3D" id="3.40.1090.10">
    <property type="entry name" value="Cytosolic phospholipase A2 catalytic domain"/>
    <property type="match status" value="1"/>
</dbReference>
<dbReference type="PANTHER" id="PTHR24185:SF1">
    <property type="entry name" value="CALCIUM-INDEPENDENT PHOSPHOLIPASE A2-GAMMA"/>
    <property type="match status" value="1"/>
</dbReference>
<keyword evidence="7" id="KW-0808">Transferase</keyword>
<evidence type="ECO:0000259" key="6">
    <source>
        <dbReference type="PROSITE" id="PS51635"/>
    </source>
</evidence>
<evidence type="ECO:0000256" key="3">
    <source>
        <dbReference type="ARBA" id="ARBA00023098"/>
    </source>
</evidence>
<feature type="active site" description="Proton acceptor" evidence="4">
    <location>
        <position position="339"/>
    </location>
</feature>
<accession>A0A7C8I1Q8</accession>
<feature type="short sequence motif" description="GXSXG" evidence="4">
    <location>
        <begin position="153"/>
        <end position="157"/>
    </location>
</feature>
<name>A0A7C8I1Q8_9PLEO</name>
<evidence type="ECO:0000256" key="2">
    <source>
        <dbReference type="ARBA" id="ARBA00022963"/>
    </source>
</evidence>
<dbReference type="Proteomes" id="UP000481861">
    <property type="component" value="Unassembled WGS sequence"/>
</dbReference>
<dbReference type="GO" id="GO:0046486">
    <property type="term" value="P:glycerolipid metabolic process"/>
    <property type="evidence" value="ECO:0007669"/>
    <property type="project" value="UniProtKB-ARBA"/>
</dbReference>
<dbReference type="GO" id="GO:0047499">
    <property type="term" value="F:calcium-independent phospholipase A2 activity"/>
    <property type="evidence" value="ECO:0007669"/>
    <property type="project" value="TreeGrafter"/>
</dbReference>
<dbReference type="SUPFAM" id="SSF52151">
    <property type="entry name" value="FabD/lysophospholipase-like"/>
    <property type="match status" value="1"/>
</dbReference>
<keyword evidence="8" id="KW-1185">Reference proteome</keyword>
<gene>
    <name evidence="7" type="ORF">BDV95DRAFT_622600</name>
</gene>
<feature type="short sequence motif" description="GXGXXG" evidence="4">
    <location>
        <begin position="65"/>
        <end position="70"/>
    </location>
</feature>
<feature type="compositionally biased region" description="Polar residues" evidence="5">
    <location>
        <begin position="1"/>
        <end position="24"/>
    </location>
</feature>
<keyword evidence="3 4" id="KW-0443">Lipid metabolism</keyword>
<feature type="region of interest" description="Disordered" evidence="5">
    <location>
        <begin position="1"/>
        <end position="39"/>
    </location>
</feature>
<feature type="compositionally biased region" description="Basic and acidic residues" evidence="5">
    <location>
        <begin position="274"/>
        <end position="283"/>
    </location>
</feature>
<keyword evidence="2 4" id="KW-0442">Lipid degradation</keyword>
<comment type="caution">
    <text evidence="7">The sequence shown here is derived from an EMBL/GenBank/DDBJ whole genome shotgun (WGS) entry which is preliminary data.</text>
</comment>